<dbReference type="NCBIfam" id="NF002558">
    <property type="entry name" value="PRK02126.1"/>
    <property type="match status" value="1"/>
</dbReference>
<dbReference type="InterPro" id="IPR001279">
    <property type="entry name" value="Metallo-B-lactamas"/>
</dbReference>
<proteinExistence type="predicted"/>
<reference evidence="2 3" key="1">
    <citation type="submission" date="2017-04" db="EMBL/GenBank/DDBJ databases">
        <authorList>
            <consortium name="Geobacter pelophilus Genome Sequencing"/>
            <person name="Aoyagi T."/>
            <person name="Koike H."/>
            <person name="Hori T."/>
        </authorList>
    </citation>
    <scope>NUCLEOTIDE SEQUENCE [LARGE SCALE GENOMIC DNA]</scope>
    <source>
        <strain evidence="2 3">Drf2</strain>
    </source>
</reference>
<evidence type="ECO:0000313" key="2">
    <source>
        <dbReference type="EMBL" id="GAW67879.1"/>
    </source>
</evidence>
<sequence length="385" mass="43130">MIGTVTRSDSDAIDAGQSNGKILPMPKPFRYLEPTFFAGLFDDPLLLVRVRPTGRALLFDCGKMHHLAKRVYTSIDAIFISHAHMDHFMGMDSVIRHSHASPRTIDVFGPPGLADRMGHKFSCYDWNLADTFWGNFRVAEINDDGRIAGTLFRGPDGFAATREGERSGVLYGNRYLTVTSAQCEHRIPVVAYKVEEGAAFVIDDERMAAAGVRKGVWLKEMEKLFHDGLMEGSPVRFLCSSGESVEERVETDAAALYQRIRKFEEPASIGYVTDIGYSEENMASLEGLVKGVTLLVCECAFLASEQAKARLSRHMSTTDFNMMLDRLRPKYVLPMHFSKTYQRGSEPLYKEIEPPPGVTVLKIPDRLTPRPIMESEVPRPVELKS</sequence>
<dbReference type="PANTHER" id="PTHR46018">
    <property type="entry name" value="ZINC PHOSPHODIESTERASE ELAC PROTEIN 1"/>
    <property type="match status" value="1"/>
</dbReference>
<dbReference type="PANTHER" id="PTHR46018:SF7">
    <property type="entry name" value="RIBONUCLEASE Z"/>
    <property type="match status" value="1"/>
</dbReference>
<comment type="caution">
    <text evidence="2">The sequence shown here is derived from an EMBL/GenBank/DDBJ whole genome shotgun (WGS) entry which is preliminary data.</text>
</comment>
<gene>
    <name evidence="2" type="ORF">GPEL0_01r3957</name>
</gene>
<accession>A0ABQ0MLC2</accession>
<keyword evidence="3" id="KW-1185">Reference proteome</keyword>
<reference evidence="3" key="2">
    <citation type="submission" date="2017-05" db="EMBL/GenBank/DDBJ databases">
        <title>Draft genome sequence of Geobacter pelophilus, a iron(III)-reducing bacteria.</title>
        <authorList>
            <person name="Aoyagi T."/>
            <person name="Koike H."/>
            <person name="Morita T."/>
            <person name="Sato Y."/>
            <person name="Habe H."/>
            <person name="Hori T."/>
        </authorList>
    </citation>
    <scope>NUCLEOTIDE SEQUENCE [LARGE SCALE GENOMIC DNA]</scope>
    <source>
        <strain evidence="3">Drf2</strain>
    </source>
</reference>
<evidence type="ECO:0000313" key="3">
    <source>
        <dbReference type="Proteomes" id="UP000194153"/>
    </source>
</evidence>
<dbReference type="SUPFAM" id="SSF56281">
    <property type="entry name" value="Metallo-hydrolase/oxidoreductase"/>
    <property type="match status" value="1"/>
</dbReference>
<dbReference type="Proteomes" id="UP000194153">
    <property type="component" value="Unassembled WGS sequence"/>
</dbReference>
<dbReference type="InterPro" id="IPR036866">
    <property type="entry name" value="RibonucZ/Hydroxyglut_hydro"/>
</dbReference>
<feature type="domain" description="Metallo-beta-lactamase" evidence="1">
    <location>
        <begin position="69"/>
        <end position="147"/>
    </location>
</feature>
<protein>
    <submittedName>
        <fullName evidence="2">Ribonuclease Z</fullName>
    </submittedName>
</protein>
<organism evidence="2 3">
    <name type="scientific">Geoanaerobacter pelophilus</name>
    <dbReference type="NCBI Taxonomy" id="60036"/>
    <lineage>
        <taxon>Bacteria</taxon>
        <taxon>Pseudomonadati</taxon>
        <taxon>Thermodesulfobacteriota</taxon>
        <taxon>Desulfuromonadia</taxon>
        <taxon>Geobacterales</taxon>
        <taxon>Geobacteraceae</taxon>
        <taxon>Geoanaerobacter</taxon>
    </lineage>
</organism>
<dbReference type="Gene3D" id="3.60.15.10">
    <property type="entry name" value="Ribonuclease Z/Hydroxyacylglutathione hydrolase-like"/>
    <property type="match status" value="1"/>
</dbReference>
<dbReference type="Pfam" id="PF12706">
    <property type="entry name" value="Lactamase_B_2"/>
    <property type="match status" value="1"/>
</dbReference>
<name>A0ABQ0MLC2_9BACT</name>
<evidence type="ECO:0000259" key="1">
    <source>
        <dbReference type="Pfam" id="PF12706"/>
    </source>
</evidence>
<dbReference type="EMBL" id="BDQG01000001">
    <property type="protein sequence ID" value="GAW67879.1"/>
    <property type="molecule type" value="Genomic_DNA"/>
</dbReference>